<dbReference type="EMBL" id="VPFL01000006">
    <property type="protein sequence ID" value="TXF12418.1"/>
    <property type="molecule type" value="Genomic_DNA"/>
</dbReference>
<dbReference type="OrthoDB" id="9770424at2"/>
<protein>
    <recommendedName>
        <fullName evidence="4">Hydrogenase maturation factor</fullName>
    </recommendedName>
</protein>
<evidence type="ECO:0000256" key="2">
    <source>
        <dbReference type="ARBA" id="ARBA00022723"/>
    </source>
</evidence>
<dbReference type="GO" id="GO:0051539">
    <property type="term" value="F:4 iron, 4 sulfur cluster binding"/>
    <property type="evidence" value="ECO:0007669"/>
    <property type="project" value="TreeGrafter"/>
</dbReference>
<keyword evidence="6" id="KW-1185">Reference proteome</keyword>
<accession>A0A5C7EZ73</accession>
<dbReference type="Gene3D" id="6.10.20.100">
    <property type="match status" value="1"/>
</dbReference>
<evidence type="ECO:0000313" key="5">
    <source>
        <dbReference type="EMBL" id="TXF12418.1"/>
    </source>
</evidence>
<dbReference type="GO" id="GO:0005506">
    <property type="term" value="F:iron ion binding"/>
    <property type="evidence" value="ECO:0007669"/>
    <property type="project" value="TreeGrafter"/>
</dbReference>
<evidence type="ECO:0000313" key="6">
    <source>
        <dbReference type="Proteomes" id="UP000321201"/>
    </source>
</evidence>
<sequence>MKYVDEFRDPEKARTLAKEIRDLVGRIERARRRPLQIMEVCGGHTHSIFRYGIQQMLPDEVEFVHGPGCPVCVLPMGRVDDCVALAERPEVIFTTFGDAMRVPGSKKSLLQAKADGADVRMVYSPLDALKLARENPGREVVFFGLGFETTMPSTAMTVLQAKAEGLRNFSLFCNHITIIPTIKAILDSPDMHLDGFLGPGHVSMVIGTRPYQFIARHYGKPITIAGFEPLDVLQAVWMVLRQIAEGRCEVENQYGRVVPEEGNAQALAAIHEVFELREFFEWRGLGSIDHSGVRIRDAYAEFDAERKFSVPNVRIADPKSCQCGEVLKGVIKPHECKVFGTACTPETPLGALMVSSEGACAAYYSYGRIELGSKHGRLQHGGPQRRINP</sequence>
<keyword evidence="2" id="KW-0479">Metal-binding</keyword>
<dbReference type="PANTHER" id="PTHR30149:SF0">
    <property type="entry name" value="HYDROGENASE MATURATION FACTOR HYPD"/>
    <property type="match status" value="1"/>
</dbReference>
<dbReference type="AlphaFoldDB" id="A0A5C7EZ73"/>
<gene>
    <name evidence="5" type="primary">hypD</name>
    <name evidence="5" type="ORF">FR698_06045</name>
</gene>
<dbReference type="PIRSF" id="PIRSF005622">
    <property type="entry name" value="Hydrgn_mat_hypD"/>
    <property type="match status" value="1"/>
</dbReference>
<dbReference type="InterPro" id="IPR042243">
    <property type="entry name" value="HypD_1"/>
</dbReference>
<dbReference type="GO" id="GO:0051604">
    <property type="term" value="P:protein maturation"/>
    <property type="evidence" value="ECO:0007669"/>
    <property type="project" value="TreeGrafter"/>
</dbReference>
<dbReference type="InParanoid" id="A0A5C7EZ73"/>
<evidence type="ECO:0000256" key="3">
    <source>
        <dbReference type="ARBA" id="ARBA00023004"/>
    </source>
</evidence>
<dbReference type="Gene3D" id="3.40.50.11750">
    <property type="entry name" value="HypD, alpha/beta domain 1"/>
    <property type="match status" value="2"/>
</dbReference>
<evidence type="ECO:0000256" key="1">
    <source>
        <dbReference type="ARBA" id="ARBA00007888"/>
    </source>
</evidence>
<dbReference type="InterPro" id="IPR002780">
    <property type="entry name" value="Hyd_form_HypD"/>
</dbReference>
<dbReference type="FunCoup" id="A0A5C7EZ73">
    <property type="interactions" value="44"/>
</dbReference>
<dbReference type="PANTHER" id="PTHR30149">
    <property type="entry name" value="HYDROGENASE PROTEIN ASSEMBLY PROTEIN HYPD"/>
    <property type="match status" value="1"/>
</dbReference>
<organism evidence="5 6">
    <name type="scientific">Pelomicrobium methylotrophicum</name>
    <dbReference type="NCBI Taxonomy" id="2602750"/>
    <lineage>
        <taxon>Bacteria</taxon>
        <taxon>Pseudomonadati</taxon>
        <taxon>Pseudomonadota</taxon>
        <taxon>Hydrogenophilia</taxon>
        <taxon>Hydrogenophilia incertae sedis</taxon>
        <taxon>Pelomicrobium</taxon>
    </lineage>
</organism>
<proteinExistence type="inferred from homology"/>
<reference evidence="5 6" key="1">
    <citation type="submission" date="2019-08" db="EMBL/GenBank/DDBJ databases">
        <title>Pelomicrobium methylotrophicum gen. nov., sp. nov. a moderately thermophilic, facultatively anaerobic, lithoautotrophic and methylotrophic bacterium isolated from a terrestrial mud volcano.</title>
        <authorList>
            <person name="Slobodkina G.B."/>
            <person name="Merkel A.Y."/>
            <person name="Slobodkin A.I."/>
        </authorList>
    </citation>
    <scope>NUCLEOTIDE SEQUENCE [LARGE SCALE GENOMIC DNA]</scope>
    <source>
        <strain evidence="5 6">SM250</strain>
    </source>
</reference>
<dbReference type="GO" id="GO:0070025">
    <property type="term" value="F:carbon monoxide binding"/>
    <property type="evidence" value="ECO:0007669"/>
    <property type="project" value="TreeGrafter"/>
</dbReference>
<comment type="caution">
    <text evidence="5">The sequence shown here is derived from an EMBL/GenBank/DDBJ whole genome shotgun (WGS) entry which is preliminary data.</text>
</comment>
<dbReference type="Pfam" id="PF01924">
    <property type="entry name" value="HypD"/>
    <property type="match status" value="1"/>
</dbReference>
<keyword evidence="3" id="KW-0408">Iron</keyword>
<name>A0A5C7EZ73_9PROT</name>
<dbReference type="Proteomes" id="UP000321201">
    <property type="component" value="Unassembled WGS sequence"/>
</dbReference>
<dbReference type="InterPro" id="IPR042244">
    <property type="entry name" value="HypD_2_sf"/>
</dbReference>
<comment type="similarity">
    <text evidence="1 4">Belongs to the HypD family.</text>
</comment>
<evidence type="ECO:0000256" key="4">
    <source>
        <dbReference type="PIRNR" id="PIRNR005622"/>
    </source>
</evidence>
<dbReference type="RefSeq" id="WP_147799286.1">
    <property type="nucleotide sequence ID" value="NZ_VPFL01000006.1"/>
</dbReference>
<dbReference type="NCBIfam" id="TIGR00075">
    <property type="entry name" value="hypD"/>
    <property type="match status" value="1"/>
</dbReference>